<dbReference type="EMBL" id="ML977015">
    <property type="protein sequence ID" value="KAF1951694.1"/>
    <property type="molecule type" value="Genomic_DNA"/>
</dbReference>
<dbReference type="Pfam" id="PF01636">
    <property type="entry name" value="APH"/>
    <property type="match status" value="1"/>
</dbReference>
<dbReference type="Gene3D" id="3.90.1200.10">
    <property type="match status" value="1"/>
</dbReference>
<name>A0A6A5THT5_9PLEO</name>
<gene>
    <name evidence="2" type="ORF">CC80DRAFT_508616</name>
</gene>
<dbReference type="Proteomes" id="UP000800035">
    <property type="component" value="Unassembled WGS sequence"/>
</dbReference>
<reference evidence="2" key="1">
    <citation type="journal article" date="2020" name="Stud. Mycol.">
        <title>101 Dothideomycetes genomes: a test case for predicting lifestyles and emergence of pathogens.</title>
        <authorList>
            <person name="Haridas S."/>
            <person name="Albert R."/>
            <person name="Binder M."/>
            <person name="Bloem J."/>
            <person name="Labutti K."/>
            <person name="Salamov A."/>
            <person name="Andreopoulos B."/>
            <person name="Baker S."/>
            <person name="Barry K."/>
            <person name="Bills G."/>
            <person name="Bluhm B."/>
            <person name="Cannon C."/>
            <person name="Castanera R."/>
            <person name="Culley D."/>
            <person name="Daum C."/>
            <person name="Ezra D."/>
            <person name="Gonzalez J."/>
            <person name="Henrissat B."/>
            <person name="Kuo A."/>
            <person name="Liang C."/>
            <person name="Lipzen A."/>
            <person name="Lutzoni F."/>
            <person name="Magnuson J."/>
            <person name="Mondo S."/>
            <person name="Nolan M."/>
            <person name="Ohm R."/>
            <person name="Pangilinan J."/>
            <person name="Park H.-J."/>
            <person name="Ramirez L."/>
            <person name="Alfaro M."/>
            <person name="Sun H."/>
            <person name="Tritt A."/>
            <person name="Yoshinaga Y."/>
            <person name="Zwiers L.-H."/>
            <person name="Turgeon B."/>
            <person name="Goodwin S."/>
            <person name="Spatafora J."/>
            <person name="Crous P."/>
            <person name="Grigoriev I."/>
        </authorList>
    </citation>
    <scope>NUCLEOTIDE SEQUENCE</scope>
    <source>
        <strain evidence="2">CBS 675.92</strain>
    </source>
</reference>
<evidence type="ECO:0000313" key="3">
    <source>
        <dbReference type="Proteomes" id="UP000800035"/>
    </source>
</evidence>
<keyword evidence="3" id="KW-1185">Reference proteome</keyword>
<evidence type="ECO:0000313" key="2">
    <source>
        <dbReference type="EMBL" id="KAF1951694.1"/>
    </source>
</evidence>
<proteinExistence type="predicted"/>
<dbReference type="InterPro" id="IPR051678">
    <property type="entry name" value="AGP_Transferase"/>
</dbReference>
<protein>
    <recommendedName>
        <fullName evidence="1">Aminoglycoside phosphotransferase domain-containing protein</fullName>
    </recommendedName>
</protein>
<dbReference type="InterPro" id="IPR002575">
    <property type="entry name" value="Aminoglycoside_PTrfase"/>
</dbReference>
<dbReference type="OrthoDB" id="4177236at2759"/>
<dbReference type="PANTHER" id="PTHR21310:SF48">
    <property type="entry name" value="AMINOGLYCOSIDE PHOSPHOTRANSFERASE DOMAIN-CONTAINING PROTEIN"/>
    <property type="match status" value="1"/>
</dbReference>
<evidence type="ECO:0000259" key="1">
    <source>
        <dbReference type="Pfam" id="PF01636"/>
    </source>
</evidence>
<dbReference type="SUPFAM" id="SSF56112">
    <property type="entry name" value="Protein kinase-like (PK-like)"/>
    <property type="match status" value="1"/>
</dbReference>
<dbReference type="AlphaFoldDB" id="A0A6A5THT5"/>
<dbReference type="PANTHER" id="PTHR21310">
    <property type="entry name" value="AMINOGLYCOSIDE PHOSPHOTRANSFERASE-RELATED-RELATED"/>
    <property type="match status" value="1"/>
</dbReference>
<organism evidence="2 3">
    <name type="scientific">Byssothecium circinans</name>
    <dbReference type="NCBI Taxonomy" id="147558"/>
    <lineage>
        <taxon>Eukaryota</taxon>
        <taxon>Fungi</taxon>
        <taxon>Dikarya</taxon>
        <taxon>Ascomycota</taxon>
        <taxon>Pezizomycotina</taxon>
        <taxon>Dothideomycetes</taxon>
        <taxon>Pleosporomycetidae</taxon>
        <taxon>Pleosporales</taxon>
        <taxon>Massarineae</taxon>
        <taxon>Massarinaceae</taxon>
        <taxon>Byssothecium</taxon>
    </lineage>
</organism>
<sequence>MDMRTAEEICQDYFGTTNTSEIHGWMYKFYYNICHETVSEETCNLSLFPYRAPGLLDTPLPTVADIVAARPVANIHDMHAHVWPVRYTSCHISSLTSLTHYQEAENLLFLEKNSTVRVPKLYLATTCKSPELFPHPSYCARLNTGYYMILERIHGETLMSAEKGGEELSPRICRKVGELLGEQIRRLRSIVPEDPNHFGRVGGRKYQVIPPFFYPPSKDPSDRGPFNYEDVTQRLINCGKTEAALCLDDWHYFMRLLFKDARKVLLDMAKPEDRLPVLSHMDAGGGNMIIKFVRDKEREIRDVEEVVLIDWEYMSWMPSWYESAEMLKATFYGETTELGIKQEVLSVMGRVNMILISFVAVAMKNAVFRTVS</sequence>
<feature type="domain" description="Aminoglycoside phosphotransferase" evidence="1">
    <location>
        <begin position="102"/>
        <end position="332"/>
    </location>
</feature>
<accession>A0A6A5THT5</accession>
<dbReference type="InterPro" id="IPR011009">
    <property type="entry name" value="Kinase-like_dom_sf"/>
</dbReference>